<reference evidence="1 2" key="1">
    <citation type="submission" date="2019-02" db="EMBL/GenBank/DDBJ databases">
        <title>Deep-cultivation of Planctomycetes and their phenomic and genomic characterization uncovers novel biology.</title>
        <authorList>
            <person name="Wiegand S."/>
            <person name="Jogler M."/>
            <person name="Boedeker C."/>
            <person name="Pinto D."/>
            <person name="Vollmers J."/>
            <person name="Rivas-Marin E."/>
            <person name="Kohn T."/>
            <person name="Peeters S.H."/>
            <person name="Heuer A."/>
            <person name="Rast P."/>
            <person name="Oberbeckmann S."/>
            <person name="Bunk B."/>
            <person name="Jeske O."/>
            <person name="Meyerdierks A."/>
            <person name="Storesund J.E."/>
            <person name="Kallscheuer N."/>
            <person name="Luecker S."/>
            <person name="Lage O.M."/>
            <person name="Pohl T."/>
            <person name="Merkel B.J."/>
            <person name="Hornburger P."/>
            <person name="Mueller R.-W."/>
            <person name="Bruemmer F."/>
            <person name="Labrenz M."/>
            <person name="Spormann A.M."/>
            <person name="Op den Camp H."/>
            <person name="Overmann J."/>
            <person name="Amann R."/>
            <person name="Jetten M.S.M."/>
            <person name="Mascher T."/>
            <person name="Medema M.H."/>
            <person name="Devos D.P."/>
            <person name="Kaster A.-K."/>
            <person name="Ovreas L."/>
            <person name="Rohde M."/>
            <person name="Galperin M.Y."/>
            <person name="Jogler C."/>
        </authorList>
    </citation>
    <scope>NUCLEOTIDE SEQUENCE [LARGE SCALE GENOMIC DNA]</scope>
    <source>
        <strain evidence="1 2">K23_9</strain>
    </source>
</reference>
<dbReference type="RefSeq" id="WP_145421752.1">
    <property type="nucleotide sequence ID" value="NZ_CP036526.1"/>
</dbReference>
<evidence type="ECO:0000313" key="1">
    <source>
        <dbReference type="EMBL" id="QDT13859.1"/>
    </source>
</evidence>
<accession>A0A517P3A8</accession>
<dbReference type="OrthoDB" id="269629at2"/>
<keyword evidence="2" id="KW-1185">Reference proteome</keyword>
<evidence type="ECO:0000313" key="2">
    <source>
        <dbReference type="Proteomes" id="UP000319817"/>
    </source>
</evidence>
<name>A0A517P3A8_9BACT</name>
<proteinExistence type="predicted"/>
<gene>
    <name evidence="1" type="ORF">K239x_58790</name>
</gene>
<dbReference type="Proteomes" id="UP000319817">
    <property type="component" value="Chromosome"/>
</dbReference>
<sequence>MSDDDFTSRLESAIQRGKRRAEHKADLERAKELSEEELKRLHTSYRLSLSDRIETAVARVADHFPGFRQEGLFGEVGWGAACYRDDLHIEAGRRTNLFSRLEMVIRPYSDLKVLELKGKGTVANRELFNRSHFLPVVEVDQAEYEQLIDSWAIEYAEMYATSSGTI</sequence>
<dbReference type="AlphaFoldDB" id="A0A517P3A8"/>
<organism evidence="1 2">
    <name type="scientific">Stieleria marina</name>
    <dbReference type="NCBI Taxonomy" id="1930275"/>
    <lineage>
        <taxon>Bacteria</taxon>
        <taxon>Pseudomonadati</taxon>
        <taxon>Planctomycetota</taxon>
        <taxon>Planctomycetia</taxon>
        <taxon>Pirellulales</taxon>
        <taxon>Pirellulaceae</taxon>
        <taxon>Stieleria</taxon>
    </lineage>
</organism>
<dbReference type="EMBL" id="CP036526">
    <property type="protein sequence ID" value="QDT13859.1"/>
    <property type="molecule type" value="Genomic_DNA"/>
</dbReference>
<protein>
    <submittedName>
        <fullName evidence="1">Uncharacterized protein</fullName>
    </submittedName>
</protein>